<keyword evidence="2" id="KW-1185">Reference proteome</keyword>
<reference evidence="1" key="2">
    <citation type="submission" date="2021-01" db="EMBL/GenBank/DDBJ databases">
        <authorList>
            <person name="Schikora-Tamarit M.A."/>
        </authorList>
    </citation>
    <scope>NUCLEOTIDE SEQUENCE</scope>
    <source>
        <strain evidence="1">CBS2887</strain>
    </source>
</reference>
<accession>A0A9P8TF14</accession>
<organism evidence="1 2">
    <name type="scientific">Wickerhamomyces pijperi</name>
    <name type="common">Yeast</name>
    <name type="synonym">Pichia pijperi</name>
    <dbReference type="NCBI Taxonomy" id="599730"/>
    <lineage>
        <taxon>Eukaryota</taxon>
        <taxon>Fungi</taxon>
        <taxon>Dikarya</taxon>
        <taxon>Ascomycota</taxon>
        <taxon>Saccharomycotina</taxon>
        <taxon>Saccharomycetes</taxon>
        <taxon>Phaffomycetales</taxon>
        <taxon>Wickerhamomycetaceae</taxon>
        <taxon>Wickerhamomyces</taxon>
    </lineage>
</organism>
<reference evidence="1" key="1">
    <citation type="journal article" date="2021" name="Open Biol.">
        <title>Shared evolutionary footprints suggest mitochondrial oxidative damage underlies multiple complex I losses in fungi.</title>
        <authorList>
            <person name="Schikora-Tamarit M.A."/>
            <person name="Marcet-Houben M."/>
            <person name="Nosek J."/>
            <person name="Gabaldon T."/>
        </authorList>
    </citation>
    <scope>NUCLEOTIDE SEQUENCE</scope>
    <source>
        <strain evidence="1">CBS2887</strain>
    </source>
</reference>
<proteinExistence type="predicted"/>
<dbReference type="AlphaFoldDB" id="A0A9P8TF14"/>
<dbReference type="EMBL" id="JAEUBG010005250">
    <property type="protein sequence ID" value="KAH3676486.1"/>
    <property type="molecule type" value="Genomic_DNA"/>
</dbReference>
<evidence type="ECO:0000313" key="2">
    <source>
        <dbReference type="Proteomes" id="UP000774326"/>
    </source>
</evidence>
<gene>
    <name evidence="1" type="ORF">WICPIJ_009090</name>
</gene>
<protein>
    <submittedName>
        <fullName evidence="1">Uncharacterized protein</fullName>
    </submittedName>
</protein>
<comment type="caution">
    <text evidence="1">The sequence shown here is derived from an EMBL/GenBank/DDBJ whole genome shotgun (WGS) entry which is preliminary data.</text>
</comment>
<dbReference type="Proteomes" id="UP000774326">
    <property type="component" value="Unassembled WGS sequence"/>
</dbReference>
<sequence length="156" mass="17103">MVEEWLSTISNFFKNTSSETLLLDSSNNALISLDCDSICSFKDVYCCWSDWICSLSEINADSVDLSCESSSSVFANSEAISLLSALLFSTMLSSLDNIDSWSVSAFSSFNNAPRRSYVAFVMIDCKVSSVMPIALLAAVVTFCNKSFKCELLLVLL</sequence>
<evidence type="ECO:0000313" key="1">
    <source>
        <dbReference type="EMBL" id="KAH3676486.1"/>
    </source>
</evidence>
<name>A0A9P8TF14_WICPI</name>